<dbReference type="EMBL" id="AMLP01000293">
    <property type="protein sequence ID" value="ELS50245.1"/>
    <property type="molecule type" value="Genomic_DNA"/>
</dbReference>
<dbReference type="InterPro" id="IPR052345">
    <property type="entry name" value="Rad_response_metalloprotease"/>
</dbReference>
<feature type="domain" description="HTH cro/C1-type" evidence="2">
    <location>
        <begin position="14"/>
        <end position="77"/>
    </location>
</feature>
<comment type="similarity">
    <text evidence="1">Belongs to the short-chain fatty acyl-CoA assimilation regulator (ScfR) family.</text>
</comment>
<proteinExistence type="inferred from homology"/>
<dbReference type="CDD" id="cd00093">
    <property type="entry name" value="HTH_XRE"/>
    <property type="match status" value="1"/>
</dbReference>
<reference evidence="3 4" key="1">
    <citation type="journal article" date="2013" name="Genome Announc.">
        <title>Draft Genome Sequence of Streptomyces viridochromogenes Strain Tu57, Producer of Avilamycin.</title>
        <authorList>
            <person name="Gruning B.A."/>
            <person name="Erxleben A."/>
            <person name="Hahnlein A."/>
            <person name="Gunther S."/>
        </authorList>
    </citation>
    <scope>NUCLEOTIDE SEQUENCE [LARGE SCALE GENOMIC DNA]</scope>
    <source>
        <strain evidence="3 4">Tue57</strain>
    </source>
</reference>
<protein>
    <submittedName>
        <fullName evidence="3">Putative Regulator protein</fullName>
    </submittedName>
</protein>
<dbReference type="InterPro" id="IPR010359">
    <property type="entry name" value="IrrE_HExxH"/>
</dbReference>
<dbReference type="PROSITE" id="PS50943">
    <property type="entry name" value="HTH_CROC1"/>
    <property type="match status" value="1"/>
</dbReference>
<dbReference type="InterPro" id="IPR001387">
    <property type="entry name" value="Cro/C1-type_HTH"/>
</dbReference>
<dbReference type="GO" id="GO:0003677">
    <property type="term" value="F:DNA binding"/>
    <property type="evidence" value="ECO:0007669"/>
    <property type="project" value="InterPro"/>
</dbReference>
<dbReference type="SMART" id="SM00530">
    <property type="entry name" value="HTH_XRE"/>
    <property type="match status" value="1"/>
</dbReference>
<dbReference type="Gene3D" id="1.10.10.2910">
    <property type="match status" value="1"/>
</dbReference>
<dbReference type="PANTHER" id="PTHR43236">
    <property type="entry name" value="ANTITOXIN HIGA1"/>
    <property type="match status" value="1"/>
</dbReference>
<dbReference type="SUPFAM" id="SSF47413">
    <property type="entry name" value="lambda repressor-like DNA-binding domains"/>
    <property type="match status" value="1"/>
</dbReference>
<comment type="caution">
    <text evidence="3">The sequence shown here is derived from an EMBL/GenBank/DDBJ whole genome shotgun (WGS) entry which is preliminary data.</text>
</comment>
<dbReference type="InterPro" id="IPR010982">
    <property type="entry name" value="Lambda_DNA-bd_dom_sf"/>
</dbReference>
<organism evidence="3 4">
    <name type="scientific">Streptomyces viridochromogenes Tue57</name>
    <dbReference type="NCBI Taxonomy" id="1160705"/>
    <lineage>
        <taxon>Bacteria</taxon>
        <taxon>Bacillati</taxon>
        <taxon>Actinomycetota</taxon>
        <taxon>Actinomycetes</taxon>
        <taxon>Kitasatosporales</taxon>
        <taxon>Streptomycetaceae</taxon>
        <taxon>Streptomyces</taxon>
    </lineage>
</organism>
<accession>L8P186</accession>
<evidence type="ECO:0000313" key="4">
    <source>
        <dbReference type="Proteomes" id="UP000011205"/>
    </source>
</evidence>
<name>L8P186_STRVR</name>
<sequence>MMASGDLQAHPGMLALARESRGMTQVDVATAMTKAAPAGAAVVSQGYVSRAESGRLVVADDRLQLYAAALGYPVDLLCLDPRVSGVGVGLIHHRKRAALSSSALRRIHAQLALVRLQVTGLVQAAAAADVQHRFSRVLLDDFTTAKDAARQVRRAWGLPRGPVADVIAAIEEAGGLVVMRSLGSELLDAVSQWDDLQVPLVLVNDHAPGDRCRFSVAHELGHLVMHPEPGTPSEQEKQADAFAAEFLMPAADIRQAFADGVDLARLAELKRLWRVSMSALLRRALTLNAITEWQYRTVMVEMSALGYRTAEPVEVEPERPTRVPALVDTLLSERGLAIDEAAACARLLPEDFKRLYVAGDRSLSPEPLRR</sequence>
<dbReference type="PANTHER" id="PTHR43236:SF1">
    <property type="entry name" value="BLL7220 PROTEIN"/>
    <property type="match status" value="1"/>
</dbReference>
<dbReference type="Pfam" id="PF06114">
    <property type="entry name" value="Peptidase_M78"/>
    <property type="match status" value="1"/>
</dbReference>
<dbReference type="Pfam" id="PF01381">
    <property type="entry name" value="HTH_3"/>
    <property type="match status" value="1"/>
</dbReference>
<evidence type="ECO:0000256" key="1">
    <source>
        <dbReference type="ARBA" id="ARBA00007227"/>
    </source>
</evidence>
<evidence type="ECO:0000313" key="3">
    <source>
        <dbReference type="EMBL" id="ELS50245.1"/>
    </source>
</evidence>
<dbReference type="AlphaFoldDB" id="L8P186"/>
<gene>
    <name evidence="3" type="ORF">STVIR_8795</name>
</gene>
<dbReference type="Proteomes" id="UP000011205">
    <property type="component" value="Unassembled WGS sequence"/>
</dbReference>
<evidence type="ECO:0000259" key="2">
    <source>
        <dbReference type="PROSITE" id="PS50943"/>
    </source>
</evidence>
<dbReference type="PATRIC" id="fig|1160705.3.peg.8691"/>
<dbReference type="Gene3D" id="1.10.260.40">
    <property type="entry name" value="lambda repressor-like DNA-binding domains"/>
    <property type="match status" value="1"/>
</dbReference>